<dbReference type="OrthoDB" id="20035at2759"/>
<dbReference type="GO" id="GO:0031901">
    <property type="term" value="C:early endosome membrane"/>
    <property type="evidence" value="ECO:0007669"/>
    <property type="project" value="TreeGrafter"/>
</dbReference>
<gene>
    <name evidence="2" type="ORF">LPJ53_000820</name>
</gene>
<proteinExistence type="predicted"/>
<dbReference type="Proteomes" id="UP001149813">
    <property type="component" value="Unassembled WGS sequence"/>
</dbReference>
<evidence type="ECO:0000256" key="1">
    <source>
        <dbReference type="SAM" id="MobiDB-lite"/>
    </source>
</evidence>
<dbReference type="EMBL" id="JANBOJ010000016">
    <property type="protein sequence ID" value="KAJ1724966.1"/>
    <property type="molecule type" value="Genomic_DNA"/>
</dbReference>
<feature type="compositionally biased region" description="Low complexity" evidence="1">
    <location>
        <begin position="100"/>
        <end position="121"/>
    </location>
</feature>
<dbReference type="PANTHER" id="PTHR46465:SF2">
    <property type="entry name" value="LATERAL SIGNALING TARGET PROTEIN 2 HOMOLOG"/>
    <property type="match status" value="1"/>
</dbReference>
<dbReference type="InterPro" id="IPR051118">
    <property type="entry name" value="LST-2"/>
</dbReference>
<evidence type="ECO:0000313" key="2">
    <source>
        <dbReference type="EMBL" id="KAJ1724966.1"/>
    </source>
</evidence>
<reference evidence="2" key="1">
    <citation type="submission" date="2022-07" db="EMBL/GenBank/DDBJ databases">
        <title>Phylogenomic reconstructions and comparative analyses of Kickxellomycotina fungi.</title>
        <authorList>
            <person name="Reynolds N.K."/>
            <person name="Stajich J.E."/>
            <person name="Barry K."/>
            <person name="Grigoriev I.V."/>
            <person name="Crous P."/>
            <person name="Smith M.E."/>
        </authorList>
    </citation>
    <scope>NUCLEOTIDE SEQUENCE</scope>
    <source>
        <strain evidence="2">NBRC 32514</strain>
    </source>
</reference>
<feature type="compositionally biased region" description="Low complexity" evidence="1">
    <location>
        <begin position="178"/>
        <end position="195"/>
    </location>
</feature>
<name>A0A9W7Y178_9FUNG</name>
<comment type="caution">
    <text evidence="2">The sequence shown here is derived from an EMBL/GenBank/DDBJ whole genome shotgun (WGS) entry which is preliminary data.</text>
</comment>
<protein>
    <submittedName>
        <fullName evidence="2">Uncharacterized protein</fullName>
    </submittedName>
</protein>
<sequence>MAMLSASAAVTSGGSINIVSSGSGSSVNIGGALDSIGRADSDSRVINARLGRCRQWLHPRRSLQRASLAGCPSIYDARTTTLNLPSPTSLSECHSASAETNTPSSSSHTTAAPTVTNTTTTTTTITTATAAGEVLTQSLGGSSGSRSSGSRRRAVAWTLRRQSRALRATEAALWPSASCSSSSLASSPTAARSPAHVGSLHFPASDNQVADIRTEHEPADEHLGPVSMVQPPADPSVAGRWACTCVLCAGAHDVLPMQPLVQPAELLLPPPRDSSLAFMDADYVVAESEYAVYAESLADEGDVHVDELPEADGSATAPTTAATAAAAAASPSGVPNAAVIANIFATGQTPQRRAEVSRVRRASQRLARLGARAVRLATLGRSSASASSVGRESRQALVDALGSEATLLSSIRMLSKTRSTNQSLAFRMRADRVHMAQGQMLHCIHTLFLQVVPLSARRSRHYRFYLPEDDQVELDRGFSESVLFAAQALARGYQIRGTEMHTQALREPAWLLCSVWAAMRHVLSLRGRRLWLAWTAREDAVEEEGALRSVLEDFDEAWVRFERDLCFAYFGLGSGQAVQQHWAGVSGEPVEGDGVGAQEDEFAVLVVLLSETLQRCLAAGLISGEQMETMDPLLILALPRLAILQAIARSGIEGLCFSEGGSGSNAQDQQPVFWWFSEYTEQCQRISEALEMWPEALLDIMQHVIIAEEADVALRNAEPRVSEMLRMDEPPEQTLVDHAPARKPLDLESMIIDSPRSARSLSFDCISSVCTPSSSYMDSIYKGELGAARAHAKSMSEVTEMDDGLAARIYAVCADLGVAGTLLTPQGSVLSEAPGTVAGSLTPTSVESRLSWPRPLAHHGAAPKSRLAKKNAERQARVEACLAAAKQIYVDVCTVSDSLHSGPFARPFRVALELVFRMNTTEDADPETPSASQ</sequence>
<feature type="region of interest" description="Disordered" evidence="1">
    <location>
        <begin position="178"/>
        <end position="202"/>
    </location>
</feature>
<feature type="region of interest" description="Disordered" evidence="1">
    <location>
        <begin position="86"/>
        <end position="121"/>
    </location>
</feature>
<dbReference type="PANTHER" id="PTHR46465">
    <property type="entry name" value="LATERAL SIGNALING TARGET PROTEIN 2 HOMOLOG"/>
    <property type="match status" value="1"/>
</dbReference>
<accession>A0A9W7Y178</accession>
<keyword evidence="3" id="KW-1185">Reference proteome</keyword>
<dbReference type="AlphaFoldDB" id="A0A9W7Y178"/>
<evidence type="ECO:0000313" key="3">
    <source>
        <dbReference type="Proteomes" id="UP001149813"/>
    </source>
</evidence>
<organism evidence="2 3">
    <name type="scientific">Coemansia erecta</name>
    <dbReference type="NCBI Taxonomy" id="147472"/>
    <lineage>
        <taxon>Eukaryota</taxon>
        <taxon>Fungi</taxon>
        <taxon>Fungi incertae sedis</taxon>
        <taxon>Zoopagomycota</taxon>
        <taxon>Kickxellomycotina</taxon>
        <taxon>Kickxellomycetes</taxon>
        <taxon>Kickxellales</taxon>
        <taxon>Kickxellaceae</taxon>
        <taxon>Coemansia</taxon>
    </lineage>
</organism>